<feature type="chain" id="PRO_5043359668" description="Pyrrolo-quinoline quinone repeat domain-containing protein" evidence="4">
    <location>
        <begin position="30"/>
        <end position="567"/>
    </location>
</feature>
<dbReference type="AlphaFoldDB" id="A0AAV1QN87"/>
<dbReference type="InterPro" id="IPR018391">
    <property type="entry name" value="PQQ_b-propeller_rpt"/>
</dbReference>
<dbReference type="EMBL" id="CAWUPB010000058">
    <property type="protein sequence ID" value="CAK7323038.1"/>
    <property type="molecule type" value="Genomic_DNA"/>
</dbReference>
<dbReference type="Pfam" id="PF13360">
    <property type="entry name" value="PQQ_2"/>
    <property type="match status" value="2"/>
</dbReference>
<reference evidence="6 7" key="1">
    <citation type="submission" date="2024-01" db="EMBL/GenBank/DDBJ databases">
        <authorList>
            <person name="Waweru B."/>
        </authorList>
    </citation>
    <scope>NUCLEOTIDE SEQUENCE [LARGE SCALE GENOMIC DNA]</scope>
</reference>
<gene>
    <name evidence="6" type="ORF">DCAF_LOCUS653</name>
</gene>
<feature type="signal peptide" evidence="4">
    <location>
        <begin position="1"/>
        <end position="29"/>
    </location>
</feature>
<dbReference type="Gene3D" id="2.140.10.10">
    <property type="entry name" value="Quinoprotein alcohol dehydrogenase-like superfamily"/>
    <property type="match status" value="1"/>
</dbReference>
<keyword evidence="3" id="KW-0560">Oxidoreductase</keyword>
<dbReference type="InterPro" id="IPR011047">
    <property type="entry name" value="Quinoprotein_ADH-like_sf"/>
</dbReference>
<comment type="similarity">
    <text evidence="2">Belongs to the bacterial PQQ dehydrogenase family.</text>
</comment>
<comment type="caution">
    <text evidence="6">The sequence shown here is derived from an EMBL/GenBank/DDBJ whole genome shotgun (WGS) entry which is preliminary data.</text>
</comment>
<name>A0AAV1QN87_9ROSI</name>
<evidence type="ECO:0000259" key="5">
    <source>
        <dbReference type="Pfam" id="PF13360"/>
    </source>
</evidence>
<feature type="domain" description="Pyrrolo-quinoline quinone repeat" evidence="5">
    <location>
        <begin position="91"/>
        <end position="337"/>
    </location>
</feature>
<dbReference type="SMART" id="SM00564">
    <property type="entry name" value="PQQ"/>
    <property type="match status" value="6"/>
</dbReference>
<feature type="domain" description="Pyrrolo-quinoline quinone repeat" evidence="5">
    <location>
        <begin position="462"/>
        <end position="540"/>
    </location>
</feature>
<evidence type="ECO:0000313" key="7">
    <source>
        <dbReference type="Proteomes" id="UP001314170"/>
    </source>
</evidence>
<keyword evidence="7" id="KW-1185">Reference proteome</keyword>
<protein>
    <recommendedName>
        <fullName evidence="5">Pyrrolo-quinoline quinone repeat domain-containing protein</fullName>
    </recommendedName>
</protein>
<dbReference type="PANTHER" id="PTHR32303">
    <property type="entry name" value="QUINOPROTEIN ALCOHOL DEHYDROGENASE (CYTOCHROME C)"/>
    <property type="match status" value="1"/>
</dbReference>
<dbReference type="Proteomes" id="UP001314170">
    <property type="component" value="Unassembled WGS sequence"/>
</dbReference>
<comment type="cofactor">
    <cofactor evidence="1">
        <name>pyrroloquinoline quinone</name>
        <dbReference type="ChEBI" id="CHEBI:58442"/>
    </cofactor>
</comment>
<dbReference type="InterPro" id="IPR002372">
    <property type="entry name" value="PQQ_rpt_dom"/>
</dbReference>
<evidence type="ECO:0000313" key="6">
    <source>
        <dbReference type="EMBL" id="CAK7323038.1"/>
    </source>
</evidence>
<dbReference type="GO" id="GO:0016491">
    <property type="term" value="F:oxidoreductase activity"/>
    <property type="evidence" value="ECO:0007669"/>
    <property type="project" value="UniProtKB-KW"/>
</dbReference>
<proteinExistence type="inferred from homology"/>
<evidence type="ECO:0000256" key="4">
    <source>
        <dbReference type="SAM" id="SignalP"/>
    </source>
</evidence>
<sequence>MACLRCYRNLLLVLLLCTLICLLIITSDADSSWPSADHKTYKAATEEATARKRYKDAQNWLNHGGDLYNRRYANKETKISPESVSRLSLNWEFYAGKDISATPAIFQGTLYFPSWNGYIYAVKACDRSLIWKQNLENLTGIVVTSAFASLNIYSSVSRSTPTIAGNLLIFGLYWPGVIIAVKRSTGKLVWITRIESHLTSVITMSGTYHEGSYYIGASSLEEGATIDQCCTFRGSLVKLDSKTGKILWKTYMLPDNFNKTGGYAGAAIWGSSPSIDRHRNLVFVATGNLYSVPLNVSQCQDKENNQTTPKHPDECLDPDSHAESMLALDLDSGKIKWYRQLGGYDVWFAACSVINFTSPDCPIPGPNPDADFGEAPMMLSIHLNGTKKDIVVAVQKSGFAWALDRDNGSLIWSMEAGPGGLGGGGTWGSATDGKRVVYTNIYNSDRKNFTLKPSNETTTAGGWVALDASNGQVLWSTADPSNATAPGPVSLANGVLFAGSTFRKGPIYAIEAKTGKVIWSYQTGATVYGGVSVSNGCIYLGNGYNVSLGVLNPSFTSGTSLFAFCVS</sequence>
<evidence type="ECO:0000256" key="1">
    <source>
        <dbReference type="ARBA" id="ARBA00001931"/>
    </source>
</evidence>
<evidence type="ECO:0000256" key="3">
    <source>
        <dbReference type="ARBA" id="ARBA00023002"/>
    </source>
</evidence>
<organism evidence="6 7">
    <name type="scientific">Dovyalis caffra</name>
    <dbReference type="NCBI Taxonomy" id="77055"/>
    <lineage>
        <taxon>Eukaryota</taxon>
        <taxon>Viridiplantae</taxon>
        <taxon>Streptophyta</taxon>
        <taxon>Embryophyta</taxon>
        <taxon>Tracheophyta</taxon>
        <taxon>Spermatophyta</taxon>
        <taxon>Magnoliopsida</taxon>
        <taxon>eudicotyledons</taxon>
        <taxon>Gunneridae</taxon>
        <taxon>Pentapetalae</taxon>
        <taxon>rosids</taxon>
        <taxon>fabids</taxon>
        <taxon>Malpighiales</taxon>
        <taxon>Salicaceae</taxon>
        <taxon>Flacourtieae</taxon>
        <taxon>Dovyalis</taxon>
    </lineage>
</organism>
<keyword evidence="4" id="KW-0732">Signal</keyword>
<accession>A0AAV1QN87</accession>
<dbReference type="PANTHER" id="PTHR32303:SF10">
    <property type="entry name" value="OUTER MEMBRANE PROTEIN ASSEMBLY FACTOR BAMB"/>
    <property type="match status" value="1"/>
</dbReference>
<dbReference type="SUPFAM" id="SSF50998">
    <property type="entry name" value="Quinoprotein alcohol dehydrogenase-like"/>
    <property type="match status" value="1"/>
</dbReference>
<evidence type="ECO:0000256" key="2">
    <source>
        <dbReference type="ARBA" id="ARBA00008156"/>
    </source>
</evidence>